<evidence type="ECO:0000313" key="2">
    <source>
        <dbReference type="EMBL" id="CAK9028499.1"/>
    </source>
</evidence>
<evidence type="ECO:0000313" key="3">
    <source>
        <dbReference type="Proteomes" id="UP001642464"/>
    </source>
</evidence>
<feature type="non-terminal residue" evidence="2">
    <location>
        <position position="281"/>
    </location>
</feature>
<feature type="region of interest" description="Disordered" evidence="1">
    <location>
        <begin position="88"/>
        <end position="110"/>
    </location>
</feature>
<proteinExistence type="predicted"/>
<sequence>VPSRRETQLSAYMRSGEDAKEAFKSPGTVLRSSSLPERCFYERCKPSGNFTEVPSALPTNPDWLKTRLAALAEESEFPKVKVRLNRPKNTEIPSPLTGHGERTKCRSPSPRLLGEGVAIGEANKASLGVPWRSLPVYSKGALCQTMITGLSTTRRVQALSEFSEKLNSSTTKELIYPENNGKATEADGHFKNWLISVQNSLQSLNIVRAPIPTPRISITRAGSPTLTEKQQQCKPLKKYLESDQGTKDACPFARNDSDSAARETRPPTVHVRIHLTPATSR</sequence>
<dbReference type="EMBL" id="CAXAMM010012283">
    <property type="protein sequence ID" value="CAK9028499.1"/>
    <property type="molecule type" value="Genomic_DNA"/>
</dbReference>
<name>A0ABP0KNP5_9DINO</name>
<reference evidence="2 3" key="1">
    <citation type="submission" date="2024-02" db="EMBL/GenBank/DDBJ databases">
        <authorList>
            <person name="Chen Y."/>
            <person name="Shah S."/>
            <person name="Dougan E. K."/>
            <person name="Thang M."/>
            <person name="Chan C."/>
        </authorList>
    </citation>
    <scope>NUCLEOTIDE SEQUENCE [LARGE SCALE GENOMIC DNA]</scope>
</reference>
<feature type="region of interest" description="Disordered" evidence="1">
    <location>
        <begin position="244"/>
        <end position="281"/>
    </location>
</feature>
<evidence type="ECO:0000256" key="1">
    <source>
        <dbReference type="SAM" id="MobiDB-lite"/>
    </source>
</evidence>
<feature type="non-terminal residue" evidence="2">
    <location>
        <position position="1"/>
    </location>
</feature>
<feature type="compositionally biased region" description="Basic and acidic residues" evidence="1">
    <location>
        <begin position="255"/>
        <end position="265"/>
    </location>
</feature>
<protein>
    <submittedName>
        <fullName evidence="2">Uncharacterized protein</fullName>
    </submittedName>
</protein>
<gene>
    <name evidence="2" type="ORF">SCF082_LOCUS18390</name>
</gene>
<accession>A0ABP0KNP5</accession>
<comment type="caution">
    <text evidence="2">The sequence shown here is derived from an EMBL/GenBank/DDBJ whole genome shotgun (WGS) entry which is preliminary data.</text>
</comment>
<organism evidence="2 3">
    <name type="scientific">Durusdinium trenchii</name>
    <dbReference type="NCBI Taxonomy" id="1381693"/>
    <lineage>
        <taxon>Eukaryota</taxon>
        <taxon>Sar</taxon>
        <taxon>Alveolata</taxon>
        <taxon>Dinophyceae</taxon>
        <taxon>Suessiales</taxon>
        <taxon>Symbiodiniaceae</taxon>
        <taxon>Durusdinium</taxon>
    </lineage>
</organism>
<feature type="region of interest" description="Disordered" evidence="1">
    <location>
        <begin position="1"/>
        <end position="25"/>
    </location>
</feature>
<keyword evidence="3" id="KW-1185">Reference proteome</keyword>
<dbReference type="Proteomes" id="UP001642464">
    <property type="component" value="Unassembled WGS sequence"/>
</dbReference>